<protein>
    <recommendedName>
        <fullName evidence="2">Ricin B lectin domain-containing protein</fullName>
    </recommendedName>
</protein>
<name>A0A5Q0H130_SACSY</name>
<gene>
    <name evidence="3" type="ORF">EKG83_23400</name>
</gene>
<dbReference type="InterPro" id="IPR035992">
    <property type="entry name" value="Ricin_B-like_lectins"/>
</dbReference>
<feature type="domain" description="Ricin B lectin" evidence="2">
    <location>
        <begin position="35"/>
        <end position="171"/>
    </location>
</feature>
<dbReference type="OrthoDB" id="5381276at2"/>
<feature type="chain" id="PRO_5038589719" description="Ricin B lectin domain-containing protein" evidence="1">
    <location>
        <begin position="22"/>
        <end position="178"/>
    </location>
</feature>
<dbReference type="SUPFAM" id="SSF50370">
    <property type="entry name" value="Ricin B-like lectins"/>
    <property type="match status" value="1"/>
</dbReference>
<organism evidence="3 4">
    <name type="scientific">Saccharothrix syringae</name>
    <name type="common">Nocardiopsis syringae</name>
    <dbReference type="NCBI Taxonomy" id="103733"/>
    <lineage>
        <taxon>Bacteria</taxon>
        <taxon>Bacillati</taxon>
        <taxon>Actinomycetota</taxon>
        <taxon>Actinomycetes</taxon>
        <taxon>Pseudonocardiales</taxon>
        <taxon>Pseudonocardiaceae</taxon>
        <taxon>Saccharothrix</taxon>
    </lineage>
</organism>
<dbReference type="PROSITE" id="PS50231">
    <property type="entry name" value="RICIN_B_LECTIN"/>
    <property type="match status" value="1"/>
</dbReference>
<evidence type="ECO:0000256" key="1">
    <source>
        <dbReference type="SAM" id="SignalP"/>
    </source>
</evidence>
<keyword evidence="4" id="KW-1185">Reference proteome</keyword>
<dbReference type="SMART" id="SM00458">
    <property type="entry name" value="RICIN"/>
    <property type="match status" value="1"/>
</dbReference>
<reference evidence="4" key="1">
    <citation type="journal article" date="2021" name="Curr. Microbiol.">
        <title>Complete genome of nocamycin-producing strain Saccharothrix syringae NRRL B-16468 reveals the biosynthetic potential for secondary metabolites.</title>
        <authorList>
            <person name="Mo X."/>
            <person name="Yang S."/>
        </authorList>
    </citation>
    <scope>NUCLEOTIDE SEQUENCE [LARGE SCALE GENOMIC DNA]</scope>
    <source>
        <strain evidence="4">ATCC 51364 / DSM 43886 / JCM 6844 / KCTC 9398 / NBRC 14523 / NRRL B-16468 / INA 2240</strain>
    </source>
</reference>
<dbReference type="Pfam" id="PF14200">
    <property type="entry name" value="RicinB_lectin_2"/>
    <property type="match status" value="1"/>
</dbReference>
<dbReference type="RefSeq" id="WP_033429385.1">
    <property type="nucleotide sequence ID" value="NZ_CP034550.1"/>
</dbReference>
<sequence length="178" mass="18593">MIPSRRTVLVCAAVAVGTVLAAGVPAQAGVAEVGEATVRLAARPDLVADVAQASQADGAPVDLWALTGAKNQRWAVQASLDGYYRFRSVNSGKCLNVRNAAVADGAPVIQWPCGTAPNELWKVVPKAIGYQFVNKNSGKCLNVQYGVGQGNPLIQYTCSAGGATNDVWLSVWEEPPAD</sequence>
<evidence type="ECO:0000313" key="3">
    <source>
        <dbReference type="EMBL" id="QFZ19976.1"/>
    </source>
</evidence>
<feature type="signal peptide" evidence="1">
    <location>
        <begin position="1"/>
        <end position="21"/>
    </location>
</feature>
<evidence type="ECO:0000313" key="4">
    <source>
        <dbReference type="Proteomes" id="UP000325787"/>
    </source>
</evidence>
<dbReference type="Gene3D" id="2.80.10.50">
    <property type="match status" value="1"/>
</dbReference>
<accession>A0A5Q0H130</accession>
<dbReference type="AlphaFoldDB" id="A0A5Q0H130"/>
<proteinExistence type="predicted"/>
<dbReference type="CDD" id="cd00161">
    <property type="entry name" value="beta-trefoil_Ricin-like"/>
    <property type="match status" value="1"/>
</dbReference>
<dbReference type="Proteomes" id="UP000325787">
    <property type="component" value="Chromosome"/>
</dbReference>
<dbReference type="InterPro" id="IPR000772">
    <property type="entry name" value="Ricin_B_lectin"/>
</dbReference>
<dbReference type="PROSITE" id="PS51318">
    <property type="entry name" value="TAT"/>
    <property type="match status" value="1"/>
</dbReference>
<evidence type="ECO:0000259" key="2">
    <source>
        <dbReference type="SMART" id="SM00458"/>
    </source>
</evidence>
<dbReference type="EMBL" id="CP034550">
    <property type="protein sequence ID" value="QFZ19976.1"/>
    <property type="molecule type" value="Genomic_DNA"/>
</dbReference>
<dbReference type="InterPro" id="IPR006311">
    <property type="entry name" value="TAT_signal"/>
</dbReference>
<dbReference type="KEGG" id="ssyi:EKG83_23400"/>
<keyword evidence="1" id="KW-0732">Signal</keyword>